<feature type="transmembrane region" description="Helical" evidence="6">
    <location>
        <begin position="115"/>
        <end position="136"/>
    </location>
</feature>
<keyword evidence="5 6" id="KW-0472">Membrane</keyword>
<keyword evidence="9" id="KW-1185">Reference proteome</keyword>
<evidence type="ECO:0000256" key="5">
    <source>
        <dbReference type="ARBA" id="ARBA00023136"/>
    </source>
</evidence>
<dbReference type="PANTHER" id="PTHR11266:SF80">
    <property type="entry name" value="PEROXISOMAL MEMBRANE PROTEIN 2"/>
    <property type="match status" value="1"/>
</dbReference>
<dbReference type="OrthoDB" id="860at2759"/>
<feature type="transmembrane region" description="Helical" evidence="6">
    <location>
        <begin position="70"/>
        <end position="95"/>
    </location>
</feature>
<evidence type="ECO:0000256" key="4">
    <source>
        <dbReference type="ARBA" id="ARBA00022989"/>
    </source>
</evidence>
<name>A0A8C0ZXX5_CASCN</name>
<gene>
    <name evidence="8 10" type="primary">Pxmp2</name>
</gene>
<feature type="transmembrane region" description="Helical" evidence="6">
    <location>
        <begin position="214"/>
        <end position="234"/>
    </location>
</feature>
<evidence type="ECO:0000256" key="6">
    <source>
        <dbReference type="RuleBase" id="RU363053"/>
    </source>
</evidence>
<evidence type="ECO:0000256" key="3">
    <source>
        <dbReference type="ARBA" id="ARBA00022692"/>
    </source>
</evidence>
<keyword evidence="4 6" id="KW-1133">Transmembrane helix</keyword>
<comment type="similarity">
    <text evidence="2 6">Belongs to the peroxisomal membrane protein PXMP2/4 family.</text>
</comment>
<dbReference type="InterPro" id="IPR007248">
    <property type="entry name" value="Mpv17_PMP22"/>
</dbReference>
<feature type="region of interest" description="Disordered" evidence="7">
    <location>
        <begin position="1"/>
        <end position="44"/>
    </location>
</feature>
<dbReference type="GO" id="GO:0005778">
    <property type="term" value="C:peroxisomal membrane"/>
    <property type="evidence" value="ECO:0007669"/>
    <property type="project" value="TreeGrafter"/>
</dbReference>
<evidence type="ECO:0000256" key="2">
    <source>
        <dbReference type="ARBA" id="ARBA00006824"/>
    </source>
</evidence>
<evidence type="ECO:0000313" key="10">
    <source>
        <dbReference type="RefSeq" id="XP_020019087.1"/>
    </source>
</evidence>
<dbReference type="RefSeq" id="XP_020019087.1">
    <property type="nucleotide sequence ID" value="XM_020163498.1"/>
</dbReference>
<comment type="subcellular location">
    <subcellularLocation>
        <location evidence="1">Membrane</location>
        <topology evidence="1">Multi-pass membrane protein</topology>
    </subcellularLocation>
</comment>
<sequence>MLVRGSAVDHDGAGIVRPSPPRAPRPASLRWDRSPGQRRAGTTMAPAASRLRTEAALAALPRRALAHYLLLLRLYPVLAKAASSGILSALGNLLAQTIEKKRRKDSQNLDLSGPLRYAVYGFLVTGPLSHYFYLFMEHWIPPEVPLARVKRLLLDRFVFAPAFLLLFFLIMNLLEGKDANTSAAKIRRSFWPALRTNWQMWTPLQFINISYVPVQFRVLFANLAALFWYAYLACLGK</sequence>
<dbReference type="GeneID" id="109686265"/>
<accession>A0A8C0ZXX5</accession>
<dbReference type="CTD" id="5827"/>
<dbReference type="Ensembl" id="ENSCCNT00000035923.1">
    <property type="protein sequence ID" value="ENSCCNP00000028439.1"/>
    <property type="gene ID" value="ENSCCNG00000027392.1"/>
</dbReference>
<keyword evidence="3 6" id="KW-0812">Transmembrane</keyword>
<proteinExistence type="inferred from homology"/>
<organism evidence="8">
    <name type="scientific">Castor canadensis</name>
    <name type="common">American beaver</name>
    <dbReference type="NCBI Taxonomy" id="51338"/>
    <lineage>
        <taxon>Eukaryota</taxon>
        <taxon>Metazoa</taxon>
        <taxon>Chordata</taxon>
        <taxon>Craniata</taxon>
        <taxon>Vertebrata</taxon>
        <taxon>Euteleostomi</taxon>
        <taxon>Mammalia</taxon>
        <taxon>Eutheria</taxon>
        <taxon>Euarchontoglires</taxon>
        <taxon>Glires</taxon>
        <taxon>Rodentia</taxon>
        <taxon>Castorimorpha</taxon>
        <taxon>Castoridae</taxon>
        <taxon>Castor</taxon>
    </lineage>
</organism>
<evidence type="ECO:0000256" key="7">
    <source>
        <dbReference type="SAM" id="MobiDB-lite"/>
    </source>
</evidence>
<evidence type="ECO:0000256" key="1">
    <source>
        <dbReference type="ARBA" id="ARBA00004141"/>
    </source>
</evidence>
<reference evidence="8" key="1">
    <citation type="submission" date="2023-09" db="UniProtKB">
        <authorList>
            <consortium name="Ensembl"/>
        </authorList>
    </citation>
    <scope>IDENTIFICATION</scope>
</reference>
<reference evidence="10" key="2">
    <citation type="submission" date="2025-04" db="UniProtKB">
        <authorList>
            <consortium name="RefSeq"/>
        </authorList>
    </citation>
    <scope>IDENTIFICATION</scope>
    <source>
        <tissue evidence="10">Leukocyte</tissue>
    </source>
</reference>
<feature type="transmembrane region" description="Helical" evidence="6">
    <location>
        <begin position="157"/>
        <end position="174"/>
    </location>
</feature>
<dbReference type="PANTHER" id="PTHR11266">
    <property type="entry name" value="PEROXISOMAL MEMBRANE PROTEIN 2, PXMP2 MPV17"/>
    <property type="match status" value="1"/>
</dbReference>
<dbReference type="Pfam" id="PF04117">
    <property type="entry name" value="Mpv17_PMP22"/>
    <property type="match status" value="1"/>
</dbReference>
<evidence type="ECO:0000313" key="9">
    <source>
        <dbReference type="Proteomes" id="UP001732720"/>
    </source>
</evidence>
<dbReference type="AlphaFoldDB" id="A0A8C0ZXX5"/>
<protein>
    <submittedName>
        <fullName evidence="10">Peroxisomal membrane protein 2 isoform X1</fullName>
    </submittedName>
</protein>
<dbReference type="KEGG" id="ccan:109686265"/>
<evidence type="ECO:0000313" key="8">
    <source>
        <dbReference type="Ensembl" id="ENSCCNP00000028439.1"/>
    </source>
</evidence>
<dbReference type="Proteomes" id="UP001732720">
    <property type="component" value="Chromosome 18"/>
</dbReference>